<evidence type="ECO:0000313" key="3">
    <source>
        <dbReference type="Proteomes" id="UP000244128"/>
    </source>
</evidence>
<protein>
    <submittedName>
        <fullName evidence="2">Uncharacterized protein</fullName>
    </submittedName>
</protein>
<comment type="caution">
    <text evidence="2">The sequence shown here is derived from an EMBL/GenBank/DDBJ whole genome shotgun (WGS) entry which is preliminary data.</text>
</comment>
<keyword evidence="1" id="KW-0472">Membrane</keyword>
<evidence type="ECO:0000313" key="2">
    <source>
        <dbReference type="EMBL" id="PTQ78279.1"/>
    </source>
</evidence>
<sequence>MIVCTLLGLPDRGIFEGLLLALAMHGIVNLIVLRHVDNLRTRAIMKKYFERFAGKGGAN</sequence>
<evidence type="ECO:0000256" key="1">
    <source>
        <dbReference type="SAM" id="Phobius"/>
    </source>
</evidence>
<dbReference type="Proteomes" id="UP000244128">
    <property type="component" value="Unassembled WGS sequence"/>
</dbReference>
<reference evidence="2 3" key="1">
    <citation type="submission" date="2018-04" db="EMBL/GenBank/DDBJ databases">
        <title>Active sludge and wastewater microbial communities from Klosterneuburg, Austria.</title>
        <authorList>
            <person name="Wagner M."/>
        </authorList>
    </citation>
    <scope>NUCLEOTIDE SEQUENCE [LARGE SCALE GENOMIC DNA]</scope>
    <source>
        <strain evidence="2 3">Nm49</strain>
    </source>
</reference>
<keyword evidence="1" id="KW-1133">Transmembrane helix</keyword>
<proteinExistence type="predicted"/>
<keyword evidence="1" id="KW-0812">Transmembrane</keyword>
<dbReference type="EMBL" id="QAOI01000003">
    <property type="protein sequence ID" value="PTQ78279.1"/>
    <property type="molecule type" value="Genomic_DNA"/>
</dbReference>
<accession>A0A2T5I372</accession>
<dbReference type="AlphaFoldDB" id="A0A2T5I372"/>
<gene>
    <name evidence="2" type="ORF">C8R26_10341</name>
</gene>
<organism evidence="2 3">
    <name type="scientific">Nitrosomonas oligotropha</name>
    <dbReference type="NCBI Taxonomy" id="42354"/>
    <lineage>
        <taxon>Bacteria</taxon>
        <taxon>Pseudomonadati</taxon>
        <taxon>Pseudomonadota</taxon>
        <taxon>Betaproteobacteria</taxon>
        <taxon>Nitrosomonadales</taxon>
        <taxon>Nitrosomonadaceae</taxon>
        <taxon>Nitrosomonas</taxon>
    </lineage>
</organism>
<feature type="transmembrane region" description="Helical" evidence="1">
    <location>
        <begin position="17"/>
        <end position="36"/>
    </location>
</feature>
<name>A0A2T5I372_9PROT</name>